<dbReference type="Gene3D" id="2.30.130.40">
    <property type="entry name" value="LON domain-like"/>
    <property type="match status" value="1"/>
</dbReference>
<evidence type="ECO:0000313" key="4">
    <source>
        <dbReference type="Proteomes" id="UP000237968"/>
    </source>
</evidence>
<proteinExistence type="predicted"/>
<evidence type="ECO:0000313" key="3">
    <source>
        <dbReference type="EMBL" id="PRQ02844.1"/>
    </source>
</evidence>
<dbReference type="PANTHER" id="PTHR46732">
    <property type="entry name" value="ATP-DEPENDENT PROTEASE LA (LON) DOMAIN PROTEIN"/>
    <property type="match status" value="1"/>
</dbReference>
<dbReference type="GO" id="GO:0006508">
    <property type="term" value="P:proteolysis"/>
    <property type="evidence" value="ECO:0007669"/>
    <property type="project" value="UniProtKB-KW"/>
</dbReference>
<accession>A0A2S9YCK0</accession>
<dbReference type="SMART" id="SM00464">
    <property type="entry name" value="LON"/>
    <property type="match status" value="1"/>
</dbReference>
<dbReference type="EMBL" id="PVNK01000110">
    <property type="protein sequence ID" value="PRQ02844.1"/>
    <property type="molecule type" value="Genomic_DNA"/>
</dbReference>
<dbReference type="PANTHER" id="PTHR46732:SF8">
    <property type="entry name" value="ATP-DEPENDENT PROTEASE LA (LON) DOMAIN PROTEIN"/>
    <property type="match status" value="1"/>
</dbReference>
<dbReference type="InterPro" id="IPR003111">
    <property type="entry name" value="Lon_prtase_N"/>
</dbReference>
<keyword evidence="4" id="KW-1185">Reference proteome</keyword>
<gene>
    <name evidence="3" type="ORF">ENSA5_20210</name>
</gene>
<feature type="domain" description="Lon N-terminal" evidence="2">
    <location>
        <begin position="16"/>
        <end position="239"/>
    </location>
</feature>
<dbReference type="Pfam" id="PF02190">
    <property type="entry name" value="LON_substr_bdg"/>
    <property type="match status" value="1"/>
</dbReference>
<dbReference type="OrthoDB" id="9806457at2"/>
<organism evidence="3 4">
    <name type="scientific">Enhygromyxa salina</name>
    <dbReference type="NCBI Taxonomy" id="215803"/>
    <lineage>
        <taxon>Bacteria</taxon>
        <taxon>Pseudomonadati</taxon>
        <taxon>Myxococcota</taxon>
        <taxon>Polyangia</taxon>
        <taxon>Nannocystales</taxon>
        <taxon>Nannocystaceae</taxon>
        <taxon>Enhygromyxa</taxon>
    </lineage>
</organism>
<dbReference type="InterPro" id="IPR046336">
    <property type="entry name" value="Lon_prtase_N_sf"/>
</dbReference>
<comment type="caution">
    <text evidence="3">The sequence shown here is derived from an EMBL/GenBank/DDBJ whole genome shotgun (WGS) entry which is preliminary data.</text>
</comment>
<keyword evidence="1" id="KW-1133">Transmembrane helix</keyword>
<protein>
    <submittedName>
        <fullName evidence="3">ATP-dependent protease La (LON) domain protein</fullName>
    </submittedName>
</protein>
<dbReference type="PROSITE" id="PS51787">
    <property type="entry name" value="LON_N"/>
    <property type="match status" value="1"/>
</dbReference>
<dbReference type="GO" id="GO:0008233">
    <property type="term" value="F:peptidase activity"/>
    <property type="evidence" value="ECO:0007669"/>
    <property type="project" value="UniProtKB-KW"/>
</dbReference>
<evidence type="ECO:0000259" key="2">
    <source>
        <dbReference type="PROSITE" id="PS51787"/>
    </source>
</evidence>
<keyword evidence="3" id="KW-0378">Hydrolase</keyword>
<evidence type="ECO:0000256" key="1">
    <source>
        <dbReference type="SAM" id="Phobius"/>
    </source>
</evidence>
<dbReference type="AlphaFoldDB" id="A0A2S9YCK0"/>
<feature type="transmembrane region" description="Helical" evidence="1">
    <location>
        <begin position="12"/>
        <end position="32"/>
    </location>
</feature>
<sequence length="254" mass="28327">MLDMDRLPAPEILAALPIFPLPNVVFLPGMVLPLNVFEPRYLDLVNHALEGGMHVGVPLLRPDPSLLDPADLALPLHDPGDERPAIEAVFGIGQLIAHQRRPDGRRFIRLEGLGRVRVVEEQPQHERSFRLVKVEALPEHDPVDGHALEVLKAQVERMAETFDEDDRQMIRTILELDDARMIIYAIASLVPSVEVMRAARRGRQPGGSMPHLRLQQRCLAARDADCRVELLTERAQSLIDVLGESGSFPVSSLN</sequence>
<dbReference type="InterPro" id="IPR015947">
    <property type="entry name" value="PUA-like_sf"/>
</dbReference>
<dbReference type="Proteomes" id="UP000237968">
    <property type="component" value="Unassembled WGS sequence"/>
</dbReference>
<keyword evidence="3" id="KW-0645">Protease</keyword>
<dbReference type="SUPFAM" id="SSF88697">
    <property type="entry name" value="PUA domain-like"/>
    <property type="match status" value="1"/>
</dbReference>
<name>A0A2S9YCK0_9BACT</name>
<keyword evidence="1" id="KW-0472">Membrane</keyword>
<keyword evidence="1" id="KW-0812">Transmembrane</keyword>
<reference evidence="3 4" key="1">
    <citation type="submission" date="2018-03" db="EMBL/GenBank/DDBJ databases">
        <title>Draft Genome Sequences of the Obligatory Marine Myxobacteria Enhygromyxa salina SWB005.</title>
        <authorList>
            <person name="Poehlein A."/>
            <person name="Moghaddam J.A."/>
            <person name="Harms H."/>
            <person name="Alanjari M."/>
            <person name="Koenig G.M."/>
            <person name="Daniel R."/>
            <person name="Schaeberle T.F."/>
        </authorList>
    </citation>
    <scope>NUCLEOTIDE SEQUENCE [LARGE SCALE GENOMIC DNA]</scope>
    <source>
        <strain evidence="3 4">SWB005</strain>
    </source>
</reference>